<feature type="region of interest" description="Disordered" evidence="1">
    <location>
        <begin position="68"/>
        <end position="116"/>
    </location>
</feature>
<evidence type="ECO:0000256" key="1">
    <source>
        <dbReference type="SAM" id="MobiDB-lite"/>
    </source>
</evidence>
<comment type="caution">
    <text evidence="3">The sequence shown here is derived from an EMBL/GenBank/DDBJ whole genome shotgun (WGS) entry which is preliminary data.</text>
</comment>
<protein>
    <recommendedName>
        <fullName evidence="5">Low-complexity protein</fullName>
    </recommendedName>
</protein>
<evidence type="ECO:0008006" key="5">
    <source>
        <dbReference type="Google" id="ProtNLM"/>
    </source>
</evidence>
<keyword evidence="2" id="KW-0732">Signal</keyword>
<sequence length="116" mass="11429">MKNNKAINKNVLFSGSLVAGAIMGLASLQVSAKPVSYTNLGSGAAVRNALTGTSSATANTIELNCGAKKDSASAGKSKDGKCGQGKCGEGKCGNKKGGKKGDAKGKAKPAPTKSGR</sequence>
<keyword evidence="4" id="KW-1185">Reference proteome</keyword>
<feature type="signal peptide" evidence="2">
    <location>
        <begin position="1"/>
        <end position="32"/>
    </location>
</feature>
<dbReference type="OrthoDB" id="680819at2"/>
<feature type="compositionally biased region" description="Basic and acidic residues" evidence="1">
    <location>
        <begin position="68"/>
        <end position="81"/>
    </location>
</feature>
<evidence type="ECO:0000313" key="4">
    <source>
        <dbReference type="Proteomes" id="UP000320811"/>
    </source>
</evidence>
<dbReference type="RefSeq" id="WP_145671233.1">
    <property type="nucleotide sequence ID" value="NZ_VIWO01000006.1"/>
</dbReference>
<dbReference type="EMBL" id="VIWO01000006">
    <property type="protein sequence ID" value="TWF38796.1"/>
    <property type="molecule type" value="Genomic_DNA"/>
</dbReference>
<dbReference type="Proteomes" id="UP000320811">
    <property type="component" value="Unassembled WGS sequence"/>
</dbReference>
<feature type="chain" id="PRO_5021843185" description="Low-complexity protein" evidence="2">
    <location>
        <begin position="33"/>
        <end position="116"/>
    </location>
</feature>
<feature type="compositionally biased region" description="Gly residues" evidence="1">
    <location>
        <begin position="82"/>
        <end position="91"/>
    </location>
</feature>
<reference evidence="3 4" key="1">
    <citation type="submission" date="2019-06" db="EMBL/GenBank/DDBJ databases">
        <title>Sorghum-associated microbial communities from plants grown in Nebraska, USA.</title>
        <authorList>
            <person name="Schachtman D."/>
        </authorList>
    </citation>
    <scope>NUCLEOTIDE SEQUENCE [LARGE SCALE GENOMIC DNA]</scope>
    <source>
        <strain evidence="3 4">1209</strain>
    </source>
</reference>
<name>A0A561PL13_9BACT</name>
<evidence type="ECO:0000256" key="2">
    <source>
        <dbReference type="SAM" id="SignalP"/>
    </source>
</evidence>
<accession>A0A561PL13</accession>
<organism evidence="3 4">
    <name type="scientific">Chitinophaga polysaccharea</name>
    <dbReference type="NCBI Taxonomy" id="1293035"/>
    <lineage>
        <taxon>Bacteria</taxon>
        <taxon>Pseudomonadati</taxon>
        <taxon>Bacteroidota</taxon>
        <taxon>Chitinophagia</taxon>
        <taxon>Chitinophagales</taxon>
        <taxon>Chitinophagaceae</taxon>
        <taxon>Chitinophaga</taxon>
    </lineage>
</organism>
<proteinExistence type="predicted"/>
<dbReference type="AlphaFoldDB" id="A0A561PL13"/>
<evidence type="ECO:0000313" key="3">
    <source>
        <dbReference type="EMBL" id="TWF38796.1"/>
    </source>
</evidence>
<gene>
    <name evidence="3" type="ORF">FHW36_10617</name>
</gene>